<dbReference type="RefSeq" id="WP_021876162.1">
    <property type="nucleotide sequence ID" value="NZ_CP018624.1"/>
</dbReference>
<dbReference type="AlphaFoldDB" id="A0ABD4RJC1"/>
<evidence type="ECO:0000256" key="1">
    <source>
        <dbReference type="ARBA" id="ARBA00008814"/>
    </source>
</evidence>
<dbReference type="KEGG" id="cchv:BTM20_09825"/>
<reference evidence="3 4" key="1">
    <citation type="submission" date="2021-08" db="EMBL/GenBank/DDBJ databases">
        <title>Genome sequence analysis of Clostridium chauvoei strains of European origin and evaluation of typing options for outbreak investigations.</title>
        <authorList>
            <person name="Abdel-Glil M."/>
            <person name="Thomas P."/>
            <person name="Seyboldt C."/>
        </authorList>
    </citation>
    <scope>NUCLEOTIDE SEQUENCE [LARGE SCALE GENOMIC DNA]</scope>
    <source>
        <strain evidence="3 4">S0260-09</strain>
    </source>
</reference>
<dbReference type="Pfam" id="PF01497">
    <property type="entry name" value="Peripla_BP_2"/>
    <property type="match status" value="1"/>
</dbReference>
<dbReference type="SUPFAM" id="SSF53807">
    <property type="entry name" value="Helical backbone' metal receptor"/>
    <property type="match status" value="1"/>
</dbReference>
<evidence type="ECO:0000259" key="2">
    <source>
        <dbReference type="PROSITE" id="PS50983"/>
    </source>
</evidence>
<feature type="domain" description="Fe/B12 periplasmic-binding" evidence="2">
    <location>
        <begin position="47"/>
        <end position="303"/>
    </location>
</feature>
<sequence length="305" mass="33381">MKRRNKILLVAFTMLFAIMLLAGCGKTEKVMKDREGTEFTLPKEVNTIVSTAPSNTEVLVELGLADKLVAIDKYSADVEGVNKDLPKIDFRNPDAETIIALKPDLIIASGHNKSGENDPFALIKEAGIPVVYIPSSYSIDGIYGDIDFMAEITGTEKKGKEIVENMKKEVDSIKAIGDKITDKKKVYFEIGSGSKLSSFGKDTFLNEMIEIIGAENIFANEKSWISPSPESIVAANPDVILTNMPVVNGIKATEDIKNREGWENITAIKEGAVYGIDKNASARPSQNVVKALKEMAKAVYPNEYK</sequence>
<evidence type="ECO:0000313" key="4">
    <source>
        <dbReference type="Proteomes" id="UP000775179"/>
    </source>
</evidence>
<dbReference type="GeneID" id="66302168"/>
<dbReference type="PROSITE" id="PS50983">
    <property type="entry name" value="FE_B12_PBP"/>
    <property type="match status" value="1"/>
</dbReference>
<dbReference type="EMBL" id="JAIFTX010000021">
    <property type="protein sequence ID" value="MBX7291286.1"/>
    <property type="molecule type" value="Genomic_DNA"/>
</dbReference>
<accession>A0ABD4RJC1</accession>
<gene>
    <name evidence="3" type="ORF">K4H94_09695</name>
</gene>
<comment type="similarity">
    <text evidence="1">Belongs to the bacterial solute-binding protein 8 family.</text>
</comment>
<dbReference type="InterPro" id="IPR050902">
    <property type="entry name" value="ABC_Transporter_SBP"/>
</dbReference>
<comment type="caution">
    <text evidence="3">The sequence shown here is derived from an EMBL/GenBank/DDBJ whole genome shotgun (WGS) entry which is preliminary data.</text>
</comment>
<proteinExistence type="inferred from homology"/>
<name>A0ABD4RJC1_9CLOT</name>
<organism evidence="3 4">
    <name type="scientific">Clostridium chauvoei</name>
    <dbReference type="NCBI Taxonomy" id="46867"/>
    <lineage>
        <taxon>Bacteria</taxon>
        <taxon>Bacillati</taxon>
        <taxon>Bacillota</taxon>
        <taxon>Clostridia</taxon>
        <taxon>Eubacteriales</taxon>
        <taxon>Clostridiaceae</taxon>
        <taxon>Clostridium</taxon>
    </lineage>
</organism>
<protein>
    <submittedName>
        <fullName evidence="3">ABC transporter substrate-binding protein</fullName>
    </submittedName>
</protein>
<dbReference type="PROSITE" id="PS51257">
    <property type="entry name" value="PROKAR_LIPOPROTEIN"/>
    <property type="match status" value="1"/>
</dbReference>
<dbReference type="InterPro" id="IPR002491">
    <property type="entry name" value="ABC_transptr_periplasmic_BD"/>
</dbReference>
<dbReference type="CDD" id="cd01143">
    <property type="entry name" value="YvrC"/>
    <property type="match status" value="1"/>
</dbReference>
<dbReference type="Proteomes" id="UP000775179">
    <property type="component" value="Unassembled WGS sequence"/>
</dbReference>
<dbReference type="PANTHER" id="PTHR30535:SF34">
    <property type="entry name" value="MOLYBDATE-BINDING PROTEIN MOLA"/>
    <property type="match status" value="1"/>
</dbReference>
<evidence type="ECO:0000313" key="3">
    <source>
        <dbReference type="EMBL" id="MBX7291286.1"/>
    </source>
</evidence>
<dbReference type="PANTHER" id="PTHR30535">
    <property type="entry name" value="VITAMIN B12-BINDING PROTEIN"/>
    <property type="match status" value="1"/>
</dbReference>
<dbReference type="Gene3D" id="3.40.50.1980">
    <property type="entry name" value="Nitrogenase molybdenum iron protein domain"/>
    <property type="match status" value="2"/>
</dbReference>